<dbReference type="AlphaFoldDB" id="A0A443S883"/>
<dbReference type="STRING" id="299467.A0A443S883"/>
<sequence length="118" mass="13361">MSRSSYFLVVFANRIPAHKPHGLFSVEHNANEADGVCFTVLVSCKEPLEESTLTADFKWIQLSTDLESSLLSRIEPSKTVFLNKKFKLCISSPCKGLFHTILDLLYTKLKSNNRLQIL</sequence>
<evidence type="ECO:0000313" key="1">
    <source>
        <dbReference type="EMBL" id="RWS23721.1"/>
    </source>
</evidence>
<proteinExistence type="predicted"/>
<name>A0A443S883_9ACAR</name>
<dbReference type="EMBL" id="NCKV01005988">
    <property type="protein sequence ID" value="RWS23721.1"/>
    <property type="molecule type" value="Genomic_DNA"/>
</dbReference>
<dbReference type="OrthoDB" id="10005910at2759"/>
<evidence type="ECO:0000313" key="2">
    <source>
        <dbReference type="Proteomes" id="UP000288716"/>
    </source>
</evidence>
<protein>
    <submittedName>
        <fullName evidence="1">Nudix hydrolase-like protein</fullName>
    </submittedName>
</protein>
<organism evidence="1 2">
    <name type="scientific">Leptotrombidium deliense</name>
    <dbReference type="NCBI Taxonomy" id="299467"/>
    <lineage>
        <taxon>Eukaryota</taxon>
        <taxon>Metazoa</taxon>
        <taxon>Ecdysozoa</taxon>
        <taxon>Arthropoda</taxon>
        <taxon>Chelicerata</taxon>
        <taxon>Arachnida</taxon>
        <taxon>Acari</taxon>
        <taxon>Acariformes</taxon>
        <taxon>Trombidiformes</taxon>
        <taxon>Prostigmata</taxon>
        <taxon>Anystina</taxon>
        <taxon>Parasitengona</taxon>
        <taxon>Trombiculoidea</taxon>
        <taxon>Trombiculidae</taxon>
        <taxon>Leptotrombidium</taxon>
    </lineage>
</organism>
<keyword evidence="1" id="KW-0378">Hydrolase</keyword>
<keyword evidence="2" id="KW-1185">Reference proteome</keyword>
<accession>A0A443S883</accession>
<dbReference type="VEuPathDB" id="VectorBase:LDEU008318"/>
<dbReference type="Proteomes" id="UP000288716">
    <property type="component" value="Unassembled WGS sequence"/>
</dbReference>
<gene>
    <name evidence="1" type="ORF">B4U80_01712</name>
</gene>
<dbReference type="GO" id="GO:0016787">
    <property type="term" value="F:hydrolase activity"/>
    <property type="evidence" value="ECO:0007669"/>
    <property type="project" value="UniProtKB-KW"/>
</dbReference>
<reference evidence="1 2" key="1">
    <citation type="journal article" date="2018" name="Gigascience">
        <title>Genomes of trombidid mites reveal novel predicted allergens and laterally-transferred genes associated with secondary metabolism.</title>
        <authorList>
            <person name="Dong X."/>
            <person name="Chaisiri K."/>
            <person name="Xia D."/>
            <person name="Armstrong S.D."/>
            <person name="Fang Y."/>
            <person name="Donnelly M.J."/>
            <person name="Kadowaki T."/>
            <person name="McGarry J.W."/>
            <person name="Darby A.C."/>
            <person name="Makepeace B.L."/>
        </authorList>
    </citation>
    <scope>NUCLEOTIDE SEQUENCE [LARGE SCALE GENOMIC DNA]</scope>
    <source>
        <strain evidence="1">UoL-UT</strain>
    </source>
</reference>
<comment type="caution">
    <text evidence="1">The sequence shown here is derived from an EMBL/GenBank/DDBJ whole genome shotgun (WGS) entry which is preliminary data.</text>
</comment>